<dbReference type="GO" id="GO:0044539">
    <property type="term" value="P:long-chain fatty acid import into cell"/>
    <property type="evidence" value="ECO:0007669"/>
    <property type="project" value="TreeGrafter"/>
</dbReference>
<dbReference type="Pfam" id="PF00501">
    <property type="entry name" value="AMP-binding"/>
    <property type="match status" value="1"/>
</dbReference>
<name>A0A443S9D3_9ACAR</name>
<accession>A0A443S9D3</accession>
<dbReference type="SUPFAM" id="SSF56801">
    <property type="entry name" value="Acetyl-CoA synthetase-like"/>
    <property type="match status" value="1"/>
</dbReference>
<dbReference type="GO" id="GO:0005324">
    <property type="term" value="F:long-chain fatty acid transmembrane transporter activity"/>
    <property type="evidence" value="ECO:0007669"/>
    <property type="project" value="TreeGrafter"/>
</dbReference>
<evidence type="ECO:0000313" key="11">
    <source>
        <dbReference type="Proteomes" id="UP000288716"/>
    </source>
</evidence>
<feature type="transmembrane region" description="Helical" evidence="8">
    <location>
        <begin position="214"/>
        <end position="236"/>
    </location>
</feature>
<gene>
    <name evidence="10" type="ORF">B4U80_08463</name>
</gene>
<proteinExistence type="inferred from homology"/>
<evidence type="ECO:0000256" key="6">
    <source>
        <dbReference type="ARBA" id="ARBA00041297"/>
    </source>
</evidence>
<evidence type="ECO:0000256" key="8">
    <source>
        <dbReference type="SAM" id="Phobius"/>
    </source>
</evidence>
<evidence type="ECO:0000256" key="2">
    <source>
        <dbReference type="ARBA" id="ARBA00022598"/>
    </source>
</evidence>
<dbReference type="EMBL" id="NCKV01005523">
    <property type="protein sequence ID" value="RWS24015.1"/>
    <property type="molecule type" value="Genomic_DNA"/>
</dbReference>
<dbReference type="AlphaFoldDB" id="A0A443S9D3"/>
<comment type="catalytic activity">
    <reaction evidence="7">
        <text>tetracosanoate + ATP + CoA = tetracosanoyl-CoA + AMP + diphosphate</text>
        <dbReference type="Rhea" id="RHEA:33639"/>
        <dbReference type="ChEBI" id="CHEBI:30616"/>
        <dbReference type="ChEBI" id="CHEBI:31014"/>
        <dbReference type="ChEBI" id="CHEBI:33019"/>
        <dbReference type="ChEBI" id="CHEBI:57287"/>
        <dbReference type="ChEBI" id="CHEBI:65052"/>
        <dbReference type="ChEBI" id="CHEBI:456215"/>
    </reaction>
    <physiologicalReaction direction="left-to-right" evidence="7">
        <dbReference type="Rhea" id="RHEA:33640"/>
    </physiologicalReaction>
</comment>
<dbReference type="STRING" id="299467.A0A443S9D3"/>
<comment type="caution">
    <text evidence="10">The sequence shown here is derived from an EMBL/GenBank/DDBJ whole genome shotgun (WGS) entry which is preliminary data.</text>
</comment>
<dbReference type="Gene3D" id="3.40.50.12780">
    <property type="entry name" value="N-terminal domain of ligase-like"/>
    <property type="match status" value="1"/>
</dbReference>
<feature type="domain" description="AMP-dependent synthetase/ligase" evidence="9">
    <location>
        <begin position="55"/>
        <end position="295"/>
    </location>
</feature>
<comment type="similarity">
    <text evidence="1">Belongs to the ATP-dependent AMP-binding enzyme family.</text>
</comment>
<evidence type="ECO:0000256" key="3">
    <source>
        <dbReference type="ARBA" id="ARBA00022741"/>
    </source>
</evidence>
<organism evidence="10 11">
    <name type="scientific">Leptotrombidium deliense</name>
    <dbReference type="NCBI Taxonomy" id="299467"/>
    <lineage>
        <taxon>Eukaryota</taxon>
        <taxon>Metazoa</taxon>
        <taxon>Ecdysozoa</taxon>
        <taxon>Arthropoda</taxon>
        <taxon>Chelicerata</taxon>
        <taxon>Arachnida</taxon>
        <taxon>Acari</taxon>
        <taxon>Acariformes</taxon>
        <taxon>Trombidiformes</taxon>
        <taxon>Prostigmata</taxon>
        <taxon>Anystina</taxon>
        <taxon>Parasitengona</taxon>
        <taxon>Trombiculoidea</taxon>
        <taxon>Trombiculidae</taxon>
        <taxon>Leptotrombidium</taxon>
    </lineage>
</organism>
<evidence type="ECO:0000256" key="7">
    <source>
        <dbReference type="ARBA" id="ARBA00048666"/>
    </source>
</evidence>
<dbReference type="Proteomes" id="UP000288716">
    <property type="component" value="Unassembled WGS sequence"/>
</dbReference>
<keyword evidence="2" id="KW-0436">Ligase</keyword>
<keyword evidence="8" id="KW-1133">Transmembrane helix</keyword>
<keyword evidence="11" id="KW-1185">Reference proteome</keyword>
<feature type="transmembrane region" description="Helical" evidence="8">
    <location>
        <begin position="256"/>
        <end position="276"/>
    </location>
</feature>
<dbReference type="InterPro" id="IPR020845">
    <property type="entry name" value="AMP-binding_CS"/>
</dbReference>
<dbReference type="GO" id="GO:0005524">
    <property type="term" value="F:ATP binding"/>
    <property type="evidence" value="ECO:0007669"/>
    <property type="project" value="UniProtKB-KW"/>
</dbReference>
<dbReference type="GO" id="GO:0004467">
    <property type="term" value="F:long-chain fatty acid-CoA ligase activity"/>
    <property type="evidence" value="ECO:0007669"/>
    <property type="project" value="TreeGrafter"/>
</dbReference>
<keyword evidence="4" id="KW-0067">ATP-binding</keyword>
<dbReference type="VEuPathDB" id="VectorBase:LDEU008024"/>
<feature type="non-terminal residue" evidence="10">
    <location>
        <position position="295"/>
    </location>
</feature>
<evidence type="ECO:0000259" key="9">
    <source>
        <dbReference type="Pfam" id="PF00501"/>
    </source>
</evidence>
<dbReference type="GO" id="GO:0005789">
    <property type="term" value="C:endoplasmic reticulum membrane"/>
    <property type="evidence" value="ECO:0007669"/>
    <property type="project" value="TreeGrafter"/>
</dbReference>
<dbReference type="InterPro" id="IPR000873">
    <property type="entry name" value="AMP-dep_synth/lig_dom"/>
</dbReference>
<evidence type="ECO:0000313" key="10">
    <source>
        <dbReference type="EMBL" id="RWS24015.1"/>
    </source>
</evidence>
<dbReference type="OrthoDB" id="6420313at2759"/>
<dbReference type="PANTHER" id="PTHR43107:SF15">
    <property type="entry name" value="FATTY ACID TRANSPORT PROTEIN 3, ISOFORM A"/>
    <property type="match status" value="1"/>
</dbReference>
<keyword evidence="3" id="KW-0547">Nucleotide-binding</keyword>
<dbReference type="InterPro" id="IPR042099">
    <property type="entry name" value="ANL_N_sf"/>
</dbReference>
<evidence type="ECO:0000256" key="4">
    <source>
        <dbReference type="ARBA" id="ARBA00022840"/>
    </source>
</evidence>
<dbReference type="PANTHER" id="PTHR43107">
    <property type="entry name" value="LONG-CHAIN FATTY ACID TRANSPORT PROTEIN"/>
    <property type="match status" value="1"/>
</dbReference>
<reference evidence="10 11" key="1">
    <citation type="journal article" date="2018" name="Gigascience">
        <title>Genomes of trombidid mites reveal novel predicted allergens and laterally-transferred genes associated with secondary metabolism.</title>
        <authorList>
            <person name="Dong X."/>
            <person name="Chaisiri K."/>
            <person name="Xia D."/>
            <person name="Armstrong S.D."/>
            <person name="Fang Y."/>
            <person name="Donnelly M.J."/>
            <person name="Kadowaki T."/>
            <person name="McGarry J.W."/>
            <person name="Darby A.C."/>
            <person name="Makepeace B.L."/>
        </authorList>
    </citation>
    <scope>NUCLEOTIDE SEQUENCE [LARGE SCALE GENOMIC DNA]</scope>
    <source>
        <strain evidence="10">UoL-UT</strain>
    </source>
</reference>
<comment type="catalytic activity">
    <reaction evidence="5">
        <text>a very long-chain fatty acid + ATP + CoA = a very long-chain fatty acyl-CoA + AMP + diphosphate</text>
        <dbReference type="Rhea" id="RHEA:54536"/>
        <dbReference type="ChEBI" id="CHEBI:30616"/>
        <dbReference type="ChEBI" id="CHEBI:33019"/>
        <dbReference type="ChEBI" id="CHEBI:57287"/>
        <dbReference type="ChEBI" id="CHEBI:58950"/>
        <dbReference type="ChEBI" id="CHEBI:138261"/>
        <dbReference type="ChEBI" id="CHEBI:456215"/>
    </reaction>
    <physiologicalReaction direction="left-to-right" evidence="5">
        <dbReference type="Rhea" id="RHEA:54537"/>
    </physiologicalReaction>
</comment>
<evidence type="ECO:0000256" key="5">
    <source>
        <dbReference type="ARBA" id="ARBA00036527"/>
    </source>
</evidence>
<sequence>MIRNKLFRFFDSIIKYFVLVYHTLWRDLRGYWYLISLKFDIAEAILKNLTTDSYLERHASRNPSKIALIFEEKSYSFRDVHHFTNQIANVFTKNGFKPGDNVALFMPSKPEHAMIWYGLSKIGVVTALINENLRSESLIHCIKCVHPKAVIFDSEFENEIYSSLEKDIQLEYFVFGSQESGTERKINSIDLQNKMNDETGDRLISNHKNKMNDALLYIFTSGTTGYPKALVALCSFPPKFVRFDRHEIVYNCLPMYHAMGLGTTLMSLIFGHTVVIRRKFSASQFWEDCIKHDCT</sequence>
<dbReference type="GO" id="GO:0005886">
    <property type="term" value="C:plasma membrane"/>
    <property type="evidence" value="ECO:0007669"/>
    <property type="project" value="TreeGrafter"/>
</dbReference>
<keyword evidence="8" id="KW-0472">Membrane</keyword>
<dbReference type="PROSITE" id="PS00455">
    <property type="entry name" value="AMP_BINDING"/>
    <property type="match status" value="1"/>
</dbReference>
<protein>
    <recommendedName>
        <fullName evidence="6">Long-chain-fatty-acid--CoA ligase</fullName>
    </recommendedName>
</protein>
<evidence type="ECO:0000256" key="1">
    <source>
        <dbReference type="ARBA" id="ARBA00006432"/>
    </source>
</evidence>
<keyword evidence="8" id="KW-0812">Transmembrane</keyword>